<name>A0AAD5SFI7_9FUNG</name>
<feature type="domain" description="Bromo" evidence="3">
    <location>
        <begin position="2"/>
        <end position="38"/>
    </location>
</feature>
<proteinExistence type="predicted"/>
<feature type="compositionally biased region" description="Gly residues" evidence="2">
    <location>
        <begin position="250"/>
        <end position="261"/>
    </location>
</feature>
<dbReference type="Pfam" id="PF00439">
    <property type="entry name" value="Bromodomain"/>
    <property type="match status" value="1"/>
</dbReference>
<feature type="region of interest" description="Disordered" evidence="2">
    <location>
        <begin position="91"/>
        <end position="170"/>
    </location>
</feature>
<feature type="compositionally biased region" description="Basic and acidic residues" evidence="2">
    <location>
        <begin position="289"/>
        <end position="301"/>
    </location>
</feature>
<evidence type="ECO:0000256" key="1">
    <source>
        <dbReference type="ARBA" id="ARBA00023117"/>
    </source>
</evidence>
<keyword evidence="1" id="KW-0103">Bromodomain</keyword>
<evidence type="ECO:0000313" key="4">
    <source>
        <dbReference type="EMBL" id="KAJ3052225.1"/>
    </source>
</evidence>
<accession>A0AAD5SFI7</accession>
<evidence type="ECO:0000313" key="5">
    <source>
        <dbReference type="Proteomes" id="UP001212841"/>
    </source>
</evidence>
<dbReference type="GO" id="GO:0006325">
    <property type="term" value="P:chromatin organization"/>
    <property type="evidence" value="ECO:0007669"/>
    <property type="project" value="UniProtKB-ARBA"/>
</dbReference>
<reference evidence="4" key="1">
    <citation type="submission" date="2020-05" db="EMBL/GenBank/DDBJ databases">
        <title>Phylogenomic resolution of chytrid fungi.</title>
        <authorList>
            <person name="Stajich J.E."/>
            <person name="Amses K."/>
            <person name="Simmons R."/>
            <person name="Seto K."/>
            <person name="Myers J."/>
            <person name="Bonds A."/>
            <person name="Quandt C.A."/>
            <person name="Barry K."/>
            <person name="Liu P."/>
            <person name="Grigoriev I."/>
            <person name="Longcore J.E."/>
            <person name="James T.Y."/>
        </authorList>
    </citation>
    <scope>NUCLEOTIDE SEQUENCE</scope>
    <source>
        <strain evidence="4">JEL0318</strain>
    </source>
</reference>
<dbReference type="AlphaFoldDB" id="A0AAD5SFI7"/>
<feature type="compositionally biased region" description="Basic residues" evidence="2">
    <location>
        <begin position="132"/>
        <end position="142"/>
    </location>
</feature>
<feature type="compositionally biased region" description="Acidic residues" evidence="2">
    <location>
        <begin position="232"/>
        <end position="245"/>
    </location>
</feature>
<dbReference type="EMBL" id="JADGJD010000314">
    <property type="protein sequence ID" value="KAJ3052225.1"/>
    <property type="molecule type" value="Genomic_DNA"/>
</dbReference>
<feature type="compositionally biased region" description="Acidic residues" evidence="2">
    <location>
        <begin position="102"/>
        <end position="126"/>
    </location>
</feature>
<sequence length="301" mass="32128">MRNGFYRSVQAVAWDVDTMTANAKQFNEEGSDIWALANDVLSVLKDEILGPVKARGKRGSKESLPGASGSATRGEAGLTIKLKISKGFGNANGASTAGTVEEYSEVGDESVVGEEEYADGDDDEDEGWGRSMRGRGRRRRARMVSDDDDDEEGVDAGKNTYPPPEKYENGALLGSEADAIADEDDAPYDAHAYGANMGGVAGNGYAYAPHYTIEDANALASPDIIDKLEEDDELDAEGSEVDDDELWHGTGYGGMSNGVGAYGDTPSLEGVAPGRPRRGDVEEVAESPEGVRKSSRRRMER</sequence>
<dbReference type="SUPFAM" id="SSF47370">
    <property type="entry name" value="Bromodomain"/>
    <property type="match status" value="1"/>
</dbReference>
<evidence type="ECO:0000259" key="3">
    <source>
        <dbReference type="Pfam" id="PF00439"/>
    </source>
</evidence>
<feature type="region of interest" description="Disordered" evidence="2">
    <location>
        <begin position="232"/>
        <end position="301"/>
    </location>
</feature>
<protein>
    <recommendedName>
        <fullName evidence="3">Bromo domain-containing protein</fullName>
    </recommendedName>
</protein>
<dbReference type="Proteomes" id="UP001212841">
    <property type="component" value="Unassembled WGS sequence"/>
</dbReference>
<dbReference type="InterPro" id="IPR036427">
    <property type="entry name" value="Bromodomain-like_sf"/>
</dbReference>
<evidence type="ECO:0000256" key="2">
    <source>
        <dbReference type="SAM" id="MobiDB-lite"/>
    </source>
</evidence>
<keyword evidence="5" id="KW-1185">Reference proteome</keyword>
<comment type="caution">
    <text evidence="4">The sequence shown here is derived from an EMBL/GenBank/DDBJ whole genome shotgun (WGS) entry which is preliminary data.</text>
</comment>
<dbReference type="Gene3D" id="1.20.920.10">
    <property type="entry name" value="Bromodomain-like"/>
    <property type="match status" value="1"/>
</dbReference>
<organism evidence="4 5">
    <name type="scientific">Rhizophlyctis rosea</name>
    <dbReference type="NCBI Taxonomy" id="64517"/>
    <lineage>
        <taxon>Eukaryota</taxon>
        <taxon>Fungi</taxon>
        <taxon>Fungi incertae sedis</taxon>
        <taxon>Chytridiomycota</taxon>
        <taxon>Chytridiomycota incertae sedis</taxon>
        <taxon>Chytridiomycetes</taxon>
        <taxon>Rhizophlyctidales</taxon>
        <taxon>Rhizophlyctidaceae</taxon>
        <taxon>Rhizophlyctis</taxon>
    </lineage>
</organism>
<feature type="region of interest" description="Disordered" evidence="2">
    <location>
        <begin position="54"/>
        <end position="73"/>
    </location>
</feature>
<dbReference type="InterPro" id="IPR001487">
    <property type="entry name" value="Bromodomain"/>
</dbReference>
<gene>
    <name evidence="4" type="ORF">HK097_006694</name>
</gene>